<gene>
    <name evidence="8" type="ORF">LY56_01738</name>
</gene>
<dbReference type="EMBL" id="QKZQ01000006">
    <property type="protein sequence ID" value="PZX45713.1"/>
    <property type="molecule type" value="Genomic_DNA"/>
</dbReference>
<reference evidence="8 9" key="1">
    <citation type="submission" date="2018-06" db="EMBL/GenBank/DDBJ databases">
        <title>Genomic Encyclopedia of Archaeal and Bacterial Type Strains, Phase II (KMG-II): from individual species to whole genera.</title>
        <authorList>
            <person name="Goeker M."/>
        </authorList>
    </citation>
    <scope>NUCLEOTIDE SEQUENCE [LARGE SCALE GENOMIC DNA]</scope>
    <source>
        <strain evidence="8 9">DSM 13087</strain>
    </source>
</reference>
<proteinExistence type="inferred from homology"/>
<evidence type="ECO:0000313" key="8">
    <source>
        <dbReference type="EMBL" id="PZX45713.1"/>
    </source>
</evidence>
<keyword evidence="4 7" id="KW-0812">Transmembrane</keyword>
<keyword evidence="3" id="KW-1003">Cell membrane</keyword>
<organism evidence="8 9">
    <name type="scientific">Roseinatronobacter thiooxidans</name>
    <dbReference type="NCBI Taxonomy" id="121821"/>
    <lineage>
        <taxon>Bacteria</taxon>
        <taxon>Pseudomonadati</taxon>
        <taxon>Pseudomonadota</taxon>
        <taxon>Alphaproteobacteria</taxon>
        <taxon>Rhodobacterales</taxon>
        <taxon>Paracoccaceae</taxon>
        <taxon>Roseinatronobacter</taxon>
    </lineage>
</organism>
<feature type="transmembrane region" description="Helical" evidence="7">
    <location>
        <begin position="27"/>
        <end position="44"/>
    </location>
</feature>
<evidence type="ECO:0000256" key="6">
    <source>
        <dbReference type="ARBA" id="ARBA00023136"/>
    </source>
</evidence>
<dbReference type="InterPro" id="IPR018383">
    <property type="entry name" value="UPF0324_pro"/>
</dbReference>
<comment type="caution">
    <text evidence="8">The sequence shown here is derived from an EMBL/GenBank/DDBJ whole genome shotgun (WGS) entry which is preliminary data.</text>
</comment>
<evidence type="ECO:0000256" key="2">
    <source>
        <dbReference type="ARBA" id="ARBA00007977"/>
    </source>
</evidence>
<keyword evidence="6 7" id="KW-0472">Membrane</keyword>
<dbReference type="GO" id="GO:0005886">
    <property type="term" value="C:plasma membrane"/>
    <property type="evidence" value="ECO:0007669"/>
    <property type="project" value="UniProtKB-SubCell"/>
</dbReference>
<evidence type="ECO:0000313" key="9">
    <source>
        <dbReference type="Proteomes" id="UP000249364"/>
    </source>
</evidence>
<comment type="similarity">
    <text evidence="2">Belongs to the UPF0324 family.</text>
</comment>
<evidence type="ECO:0000256" key="7">
    <source>
        <dbReference type="SAM" id="Phobius"/>
    </source>
</evidence>
<dbReference type="STRING" id="121821.GCA_001870675_01149"/>
<sequence>MVLIVIVLVLRGTGAGAASGQGRISLLPWFMVLFLTLVVLGSVLDLPELLVLKIDSFSRACLTTAIAALGVKTSLRVLGAVGSGHLIIVVIQTVALLAFAMGAVSALGLFEPT</sequence>
<evidence type="ECO:0000256" key="5">
    <source>
        <dbReference type="ARBA" id="ARBA00022989"/>
    </source>
</evidence>
<feature type="transmembrane region" description="Helical" evidence="7">
    <location>
        <begin position="87"/>
        <end position="110"/>
    </location>
</feature>
<keyword evidence="9" id="KW-1185">Reference proteome</keyword>
<keyword evidence="5 7" id="KW-1133">Transmembrane helix</keyword>
<comment type="subcellular location">
    <subcellularLocation>
        <location evidence="1">Cell membrane</location>
        <topology evidence="1">Multi-pass membrane protein</topology>
    </subcellularLocation>
</comment>
<dbReference type="Proteomes" id="UP000249364">
    <property type="component" value="Unassembled WGS sequence"/>
</dbReference>
<protein>
    <submittedName>
        <fullName evidence="8">Integral membrane protein</fullName>
    </submittedName>
</protein>
<dbReference type="AlphaFoldDB" id="A0A2W7QC18"/>
<evidence type="ECO:0000256" key="1">
    <source>
        <dbReference type="ARBA" id="ARBA00004651"/>
    </source>
</evidence>
<dbReference type="Pfam" id="PF03601">
    <property type="entry name" value="Cons_hypoth698"/>
    <property type="match status" value="1"/>
</dbReference>
<accession>A0A2W7QC18</accession>
<name>A0A2W7QC18_9RHOB</name>
<evidence type="ECO:0000256" key="3">
    <source>
        <dbReference type="ARBA" id="ARBA00022475"/>
    </source>
</evidence>
<evidence type="ECO:0000256" key="4">
    <source>
        <dbReference type="ARBA" id="ARBA00022692"/>
    </source>
</evidence>
<feature type="transmembrane region" description="Helical" evidence="7">
    <location>
        <begin position="56"/>
        <end position="75"/>
    </location>
</feature>